<dbReference type="SFLD" id="SFLDS00029">
    <property type="entry name" value="Radical_SAM"/>
    <property type="match status" value="1"/>
</dbReference>
<evidence type="ECO:0000313" key="6">
    <source>
        <dbReference type="Proteomes" id="UP000094707"/>
    </source>
</evidence>
<dbReference type="PATRIC" id="fig|129848.4.peg.1808"/>
<protein>
    <recommendedName>
        <fullName evidence="4">Radical SAM core domain-containing protein</fullName>
    </recommendedName>
</protein>
<dbReference type="KEGG" id="mcub:MCBB_1770"/>
<name>A0A1D3L3X1_9EURY</name>
<proteinExistence type="predicted"/>
<dbReference type="Gene3D" id="3.80.30.30">
    <property type="match status" value="1"/>
</dbReference>
<dbReference type="Proteomes" id="UP000094707">
    <property type="component" value="Chromosome I"/>
</dbReference>
<dbReference type="InterPro" id="IPR040086">
    <property type="entry name" value="MJ0683-like"/>
</dbReference>
<dbReference type="STRING" id="118062.MCBB_1770"/>
<organism evidence="5 6">
    <name type="scientific">Methanobacterium congolense</name>
    <dbReference type="NCBI Taxonomy" id="118062"/>
    <lineage>
        <taxon>Archaea</taxon>
        <taxon>Methanobacteriati</taxon>
        <taxon>Methanobacteriota</taxon>
        <taxon>Methanomada group</taxon>
        <taxon>Methanobacteria</taxon>
        <taxon>Methanobacteriales</taxon>
        <taxon>Methanobacteriaceae</taxon>
        <taxon>Methanobacterium</taxon>
    </lineage>
</organism>
<sequence length="300" mass="34040">MVREIKVKSLLNKHKKRDSCFLDDYTLNPYAGCSMGCIYCYTRGSKYGARQTPENVTNMDVALKADAASILKRQLKNRLRRGERGFIVLGSAAEAYPNVENDLKVTREILGLIKRFKFPVHVCTRSKLVLRDLDLLRAVNETAVLPDDLDYLEHGVFISFSFSTLDEGLARLLEPGAPSPQERLETMKKCSVAGFKVGVINMPVLPFLSDSDESLEAMVKSAKEHGASYVMFAALTLFGNGPEDCRTLYYKFLEDNYPELIPEYQKLFRNSSYPSNTYQKDLSRRAKKVSDKYNIKTRIL</sequence>
<evidence type="ECO:0000313" key="5">
    <source>
        <dbReference type="EMBL" id="SCG86321.1"/>
    </source>
</evidence>
<dbReference type="InterPro" id="IPR007197">
    <property type="entry name" value="rSAM"/>
</dbReference>
<feature type="domain" description="Radical SAM core" evidence="4">
    <location>
        <begin position="14"/>
        <end position="285"/>
    </location>
</feature>
<evidence type="ECO:0000259" key="4">
    <source>
        <dbReference type="PROSITE" id="PS51918"/>
    </source>
</evidence>
<dbReference type="InterPro" id="IPR058240">
    <property type="entry name" value="rSAM_sf"/>
</dbReference>
<dbReference type="SFLD" id="SFLDG01084">
    <property type="entry name" value="Uncharacterised_Radical_SAM_Su"/>
    <property type="match status" value="1"/>
</dbReference>
<dbReference type="PROSITE" id="PS51918">
    <property type="entry name" value="RADICAL_SAM"/>
    <property type="match status" value="1"/>
</dbReference>
<keyword evidence="2" id="KW-0408">Iron</keyword>
<dbReference type="EMBL" id="LT607756">
    <property type="protein sequence ID" value="SCG86321.1"/>
    <property type="molecule type" value="Genomic_DNA"/>
</dbReference>
<dbReference type="SUPFAM" id="SSF102114">
    <property type="entry name" value="Radical SAM enzymes"/>
    <property type="match status" value="1"/>
</dbReference>
<keyword evidence="6" id="KW-1185">Reference proteome</keyword>
<dbReference type="Pfam" id="PF04055">
    <property type="entry name" value="Radical_SAM"/>
    <property type="match status" value="1"/>
</dbReference>
<keyword evidence="3" id="KW-0411">Iron-sulfur</keyword>
<dbReference type="OrthoDB" id="15538at2157"/>
<reference evidence="5 6" key="1">
    <citation type="submission" date="2016-08" db="EMBL/GenBank/DDBJ databases">
        <authorList>
            <person name="Seilhamer J.J."/>
        </authorList>
    </citation>
    <scope>NUCLEOTIDE SEQUENCE [LARGE SCALE GENOMIC DNA]</scope>
    <source>
        <strain evidence="5">Buetzberg</strain>
    </source>
</reference>
<dbReference type="PANTHER" id="PTHR43432:SF5">
    <property type="entry name" value="ELP3_MIAA_NIFB-LIKE RADICAL SAM CORE DOMAIN-CONTAINING PROTEIN"/>
    <property type="match status" value="1"/>
</dbReference>
<dbReference type="GO" id="GO:0003824">
    <property type="term" value="F:catalytic activity"/>
    <property type="evidence" value="ECO:0007669"/>
    <property type="project" value="InterPro"/>
</dbReference>
<dbReference type="GO" id="GO:0046872">
    <property type="term" value="F:metal ion binding"/>
    <property type="evidence" value="ECO:0007669"/>
    <property type="project" value="UniProtKB-KW"/>
</dbReference>
<dbReference type="CDD" id="cd01335">
    <property type="entry name" value="Radical_SAM"/>
    <property type="match status" value="1"/>
</dbReference>
<gene>
    <name evidence="5" type="ORF">MCBB_1770</name>
</gene>
<evidence type="ECO:0000256" key="1">
    <source>
        <dbReference type="ARBA" id="ARBA00022723"/>
    </source>
</evidence>
<dbReference type="PANTHER" id="PTHR43432">
    <property type="entry name" value="SLR0285 PROTEIN"/>
    <property type="match status" value="1"/>
</dbReference>
<evidence type="ECO:0000256" key="2">
    <source>
        <dbReference type="ARBA" id="ARBA00023004"/>
    </source>
</evidence>
<evidence type="ECO:0000256" key="3">
    <source>
        <dbReference type="ARBA" id="ARBA00023014"/>
    </source>
</evidence>
<dbReference type="GO" id="GO:0051536">
    <property type="term" value="F:iron-sulfur cluster binding"/>
    <property type="evidence" value="ECO:0007669"/>
    <property type="project" value="UniProtKB-KW"/>
</dbReference>
<dbReference type="AlphaFoldDB" id="A0A1D3L3X1"/>
<accession>A0A1D3L3X1</accession>
<keyword evidence="1" id="KW-0479">Metal-binding</keyword>